<dbReference type="OrthoDB" id="9797912at2"/>
<evidence type="ECO:0000313" key="4">
    <source>
        <dbReference type="Proteomes" id="UP000184292"/>
    </source>
</evidence>
<dbReference type="Gene3D" id="2.60.40.1880">
    <property type="entry name" value="Invasion associated locus B (IalB) protein"/>
    <property type="match status" value="1"/>
</dbReference>
<protein>
    <submittedName>
        <fullName evidence="3">Invasion protein IalB, involved in pathogenesis</fullName>
    </submittedName>
</protein>
<organism evidence="3 4">
    <name type="scientific">Wenxinia saemankumensis</name>
    <dbReference type="NCBI Taxonomy" id="1447782"/>
    <lineage>
        <taxon>Bacteria</taxon>
        <taxon>Pseudomonadati</taxon>
        <taxon>Pseudomonadota</taxon>
        <taxon>Alphaproteobacteria</taxon>
        <taxon>Rhodobacterales</taxon>
        <taxon>Roseobacteraceae</taxon>
        <taxon>Wenxinia</taxon>
    </lineage>
</organism>
<sequence>MLKTLTLTSTLALATLAGAAWAQETDETTETPAETGTQDTAGEDAGTEDAGTQDAGTAETGAQDTGTENTGTAPSAAEDLSMGVPDSNQPGAPYTRAEYGDWLQRCLRVEEGPEPCTIYQLLEDEEGNPVAEVGLFPVTEGEAAAGANIVAPMETLLPAGLRISIDGSEPRTYPFTFCSARGFSPLLSSGCLARIGFDQATVDQMKRGARATVTIVPALAPDQTVALNMSLTGFTAAFEAGNEAVPAPAE</sequence>
<dbReference type="EMBL" id="FQYO01000006">
    <property type="protein sequence ID" value="SHJ20050.1"/>
    <property type="molecule type" value="Genomic_DNA"/>
</dbReference>
<dbReference type="Proteomes" id="UP000184292">
    <property type="component" value="Unassembled WGS sequence"/>
</dbReference>
<dbReference type="Pfam" id="PF06776">
    <property type="entry name" value="IalB"/>
    <property type="match status" value="1"/>
</dbReference>
<feature type="region of interest" description="Disordered" evidence="1">
    <location>
        <begin position="21"/>
        <end position="95"/>
    </location>
</feature>
<evidence type="ECO:0000256" key="1">
    <source>
        <dbReference type="SAM" id="MobiDB-lite"/>
    </source>
</evidence>
<keyword evidence="2" id="KW-0732">Signal</keyword>
<dbReference type="STRING" id="1447782.SAMN05444417_3164"/>
<dbReference type="AlphaFoldDB" id="A0A1M6HCZ4"/>
<proteinExistence type="predicted"/>
<feature type="compositionally biased region" description="Low complexity" evidence="1">
    <location>
        <begin position="30"/>
        <end position="40"/>
    </location>
</feature>
<reference evidence="3 4" key="1">
    <citation type="submission" date="2016-11" db="EMBL/GenBank/DDBJ databases">
        <authorList>
            <person name="Jaros S."/>
            <person name="Januszkiewicz K."/>
            <person name="Wedrychowicz H."/>
        </authorList>
    </citation>
    <scope>NUCLEOTIDE SEQUENCE [LARGE SCALE GENOMIC DNA]</scope>
    <source>
        <strain evidence="3 4">DSM 100565</strain>
    </source>
</reference>
<dbReference type="RefSeq" id="WP_073333302.1">
    <property type="nucleotide sequence ID" value="NZ_FQYO01000006.1"/>
</dbReference>
<dbReference type="InterPro" id="IPR038696">
    <property type="entry name" value="IalB_sf"/>
</dbReference>
<feature type="compositionally biased region" description="Polar residues" evidence="1">
    <location>
        <begin position="60"/>
        <end position="73"/>
    </location>
</feature>
<name>A0A1M6HCZ4_9RHOB</name>
<evidence type="ECO:0000313" key="3">
    <source>
        <dbReference type="EMBL" id="SHJ20050.1"/>
    </source>
</evidence>
<dbReference type="InterPro" id="IPR010642">
    <property type="entry name" value="Invasion_prot_B"/>
</dbReference>
<gene>
    <name evidence="3" type="ORF">SAMN05444417_3164</name>
</gene>
<evidence type="ECO:0000256" key="2">
    <source>
        <dbReference type="SAM" id="SignalP"/>
    </source>
</evidence>
<feature type="chain" id="PRO_5012838934" evidence="2">
    <location>
        <begin position="23"/>
        <end position="250"/>
    </location>
</feature>
<accession>A0A1M6HCZ4</accession>
<feature type="signal peptide" evidence="2">
    <location>
        <begin position="1"/>
        <end position="22"/>
    </location>
</feature>
<keyword evidence="4" id="KW-1185">Reference proteome</keyword>